<keyword evidence="3 6" id="KW-0645">Protease</keyword>
<evidence type="ECO:0000256" key="5">
    <source>
        <dbReference type="ARBA" id="ARBA00022801"/>
    </source>
</evidence>
<dbReference type="PRINTS" id="PR00599">
    <property type="entry name" value="MAPEPTIDASE"/>
</dbReference>
<dbReference type="GO" id="GO:0070006">
    <property type="term" value="F:metalloaminopeptidase activity"/>
    <property type="evidence" value="ECO:0007669"/>
    <property type="project" value="UniProtKB-UniRule"/>
</dbReference>
<feature type="binding site" evidence="6">
    <location>
        <position position="263"/>
    </location>
    <ligand>
        <name>a divalent metal cation</name>
        <dbReference type="ChEBI" id="CHEBI:60240"/>
        <label>2</label>
        <note>catalytic</note>
    </ligand>
</feature>
<dbReference type="GO" id="GO:0006508">
    <property type="term" value="P:proteolysis"/>
    <property type="evidence" value="ECO:0007669"/>
    <property type="project" value="UniProtKB-KW"/>
</dbReference>
<keyword evidence="2 6" id="KW-0031">Aminopeptidase</keyword>
<feature type="binding site" evidence="6">
    <location>
        <position position="135"/>
    </location>
    <ligand>
        <name>a divalent metal cation</name>
        <dbReference type="ChEBI" id="CHEBI:60240"/>
        <label>1</label>
    </ligand>
</feature>
<dbReference type="InterPro" id="IPR000994">
    <property type="entry name" value="Pept_M24"/>
</dbReference>
<comment type="catalytic activity">
    <reaction evidence="6 7">
        <text>Release of N-terminal amino acids, preferentially methionine, from peptides and arylamides.</text>
        <dbReference type="EC" id="3.4.11.18"/>
    </reaction>
</comment>
<dbReference type="InterPro" id="IPR036005">
    <property type="entry name" value="Creatinase/aminopeptidase-like"/>
</dbReference>
<gene>
    <name evidence="6" type="primary">map</name>
    <name evidence="9" type="ORF">BC751_0901</name>
</gene>
<dbReference type="AlphaFoldDB" id="A0A4Q7P775"/>
<dbReference type="GO" id="GO:0004239">
    <property type="term" value="F:initiator methionyl aminopeptidase activity"/>
    <property type="evidence" value="ECO:0007669"/>
    <property type="project" value="UniProtKB-UniRule"/>
</dbReference>
<dbReference type="NCBIfam" id="TIGR00500">
    <property type="entry name" value="met_pdase_I"/>
    <property type="match status" value="1"/>
</dbReference>
<feature type="binding site" evidence="6">
    <location>
        <position position="124"/>
    </location>
    <ligand>
        <name>a divalent metal cation</name>
        <dbReference type="ChEBI" id="CHEBI:60240"/>
        <label>1</label>
    </ligand>
</feature>
<comment type="caution">
    <text evidence="9">The sequence shown here is derived from an EMBL/GenBank/DDBJ whole genome shotgun (WGS) entry which is preliminary data.</text>
</comment>
<dbReference type="PANTHER" id="PTHR43330:SF13">
    <property type="entry name" value="METHIONINE AMINOPEPTIDASE 2"/>
    <property type="match status" value="1"/>
</dbReference>
<accession>A0A4Q7P775</accession>
<feature type="binding site" evidence="6">
    <location>
        <position position="135"/>
    </location>
    <ligand>
        <name>a divalent metal cation</name>
        <dbReference type="ChEBI" id="CHEBI:60240"/>
        <label>2</label>
        <note>catalytic</note>
    </ligand>
</feature>
<comment type="cofactor">
    <cofactor evidence="6">
        <name>Co(2+)</name>
        <dbReference type="ChEBI" id="CHEBI:48828"/>
    </cofactor>
    <cofactor evidence="6">
        <name>Zn(2+)</name>
        <dbReference type="ChEBI" id="CHEBI:29105"/>
    </cofactor>
    <cofactor evidence="6">
        <name>Mn(2+)</name>
        <dbReference type="ChEBI" id="CHEBI:29035"/>
    </cofactor>
    <cofactor evidence="6">
        <name>Fe(2+)</name>
        <dbReference type="ChEBI" id="CHEBI:29033"/>
    </cofactor>
    <text evidence="6">Binds 2 divalent metal cations per subunit. Has a high-affinity and a low affinity metal-binding site. The true nature of the physiological cofactor is under debate. The enzyme is active with cobalt, zinc, manganese or divalent iron ions. Most likely, methionine aminopeptidases function as mononuclear Fe(2+)-metalloproteases under physiological conditions, and the catalytically relevant metal-binding site has been assigned to the histidine-containing high-affinity site.</text>
</comment>
<dbReference type="SUPFAM" id="SSF55920">
    <property type="entry name" value="Creatinase/aminopeptidase"/>
    <property type="match status" value="1"/>
</dbReference>
<dbReference type="Pfam" id="PF00557">
    <property type="entry name" value="Peptidase_M24"/>
    <property type="match status" value="1"/>
</dbReference>
<comment type="subunit">
    <text evidence="6">Monomer.</text>
</comment>
<dbReference type="Proteomes" id="UP000292209">
    <property type="component" value="Unassembled WGS sequence"/>
</dbReference>
<feature type="domain" description="Peptidase M24" evidence="8">
    <location>
        <begin position="41"/>
        <end position="270"/>
    </location>
</feature>
<evidence type="ECO:0000256" key="1">
    <source>
        <dbReference type="ARBA" id="ARBA00002521"/>
    </source>
</evidence>
<sequence>MVMIKHKLCVSISAPSQSCELLGTILIQIKMSITKESELTGMQKVSEAVAYTLKEMRNYAKPGMTTKELDDFGAKILSGFGAKSAPYLTYGFPGWTCISVDNEFCHGIPSEKRILKEGDLVNIDVSAELDGFWSDNGGSFVLGEDVNQHQKLVDASKEILQKAIRNIKGGVKISEVGHIMETEAKKRGFKVVKNLGGHGIGRSLHEQPDEIMNYKNRFDQRRFRKNSVVAIETFISTTSTYATELNDGWTMVGNKGGFMAQHEHTIVITDGNPIILTEMNGIWN</sequence>
<evidence type="ECO:0000256" key="6">
    <source>
        <dbReference type="HAMAP-Rule" id="MF_01974"/>
    </source>
</evidence>
<evidence type="ECO:0000256" key="7">
    <source>
        <dbReference type="RuleBase" id="RU003653"/>
    </source>
</evidence>
<feature type="binding site" evidence="6">
    <location>
        <position position="232"/>
    </location>
    <ligand>
        <name>a divalent metal cation</name>
        <dbReference type="ChEBI" id="CHEBI:60240"/>
        <label>2</label>
        <note>catalytic</note>
    </ligand>
</feature>
<feature type="binding site" evidence="6">
    <location>
        <position position="205"/>
    </location>
    <ligand>
        <name>substrate</name>
    </ligand>
</feature>
<dbReference type="HAMAP" id="MF_01974">
    <property type="entry name" value="MetAP_1"/>
    <property type="match status" value="1"/>
</dbReference>
<dbReference type="Gene3D" id="3.90.230.10">
    <property type="entry name" value="Creatinase/methionine aminopeptidase superfamily"/>
    <property type="match status" value="1"/>
</dbReference>
<evidence type="ECO:0000256" key="3">
    <source>
        <dbReference type="ARBA" id="ARBA00022670"/>
    </source>
</evidence>
<evidence type="ECO:0000256" key="2">
    <source>
        <dbReference type="ARBA" id="ARBA00022438"/>
    </source>
</evidence>
<evidence type="ECO:0000313" key="10">
    <source>
        <dbReference type="Proteomes" id="UP000292209"/>
    </source>
</evidence>
<dbReference type="GO" id="GO:0046872">
    <property type="term" value="F:metal ion binding"/>
    <property type="evidence" value="ECO:0007669"/>
    <property type="project" value="UniProtKB-UniRule"/>
</dbReference>
<feature type="binding site" evidence="6">
    <location>
        <position position="263"/>
    </location>
    <ligand>
        <name>a divalent metal cation</name>
        <dbReference type="ChEBI" id="CHEBI:60240"/>
        <label>1</label>
    </ligand>
</feature>
<dbReference type="CDD" id="cd01086">
    <property type="entry name" value="MetAP1"/>
    <property type="match status" value="1"/>
</dbReference>
<feature type="binding site" evidence="6">
    <location>
        <position position="106"/>
    </location>
    <ligand>
        <name>substrate</name>
    </ligand>
</feature>
<comment type="function">
    <text evidence="1 6">Removes the N-terminal methionine from nascent proteins. The N-terminal methionine is often cleaved when the second residue in the primary sequence is small and uncharged (Met-Ala-, Cys, Gly, Pro, Ser, Thr, or Val). Requires deformylation of the N(alpha)-formylated initiator methionine before it can be hydrolyzed.</text>
</comment>
<comment type="similarity">
    <text evidence="6">Belongs to the peptidase M24A family. Methionine aminopeptidase type 1 subfamily.</text>
</comment>
<dbReference type="InterPro" id="IPR002467">
    <property type="entry name" value="Pept_M24A_MAP1"/>
</dbReference>
<dbReference type="EC" id="3.4.11.18" evidence="6 7"/>
<proteinExistence type="inferred from homology"/>
<evidence type="ECO:0000256" key="4">
    <source>
        <dbReference type="ARBA" id="ARBA00022723"/>
    </source>
</evidence>
<keyword evidence="5 6" id="KW-0378">Hydrolase</keyword>
<protein>
    <recommendedName>
        <fullName evidence="6 7">Methionine aminopeptidase</fullName>
        <shortName evidence="6">MAP</shortName>
        <shortName evidence="6">MetAP</shortName>
        <ecNumber evidence="6 7">3.4.11.18</ecNumber>
    </recommendedName>
    <alternativeName>
        <fullName evidence="6">Peptidase M</fullName>
    </alternativeName>
</protein>
<keyword evidence="10" id="KW-1185">Reference proteome</keyword>
<reference evidence="9 10" key="1">
    <citation type="submission" date="2019-02" db="EMBL/GenBank/DDBJ databases">
        <title>Genomic Encyclopedia of Archaeal and Bacterial Type Strains, Phase II (KMG-II): from individual species to whole genera.</title>
        <authorList>
            <person name="Goeker M."/>
        </authorList>
    </citation>
    <scope>NUCLEOTIDE SEQUENCE [LARGE SCALE GENOMIC DNA]</scope>
    <source>
        <strain evidence="9 10">DSM 21411</strain>
    </source>
</reference>
<evidence type="ECO:0000259" key="8">
    <source>
        <dbReference type="Pfam" id="PF00557"/>
    </source>
</evidence>
<organism evidence="9 10">
    <name type="scientific">Cecembia calidifontis</name>
    <dbReference type="NCBI Taxonomy" id="1187080"/>
    <lineage>
        <taxon>Bacteria</taxon>
        <taxon>Pseudomonadati</taxon>
        <taxon>Bacteroidota</taxon>
        <taxon>Cytophagia</taxon>
        <taxon>Cytophagales</taxon>
        <taxon>Cyclobacteriaceae</taxon>
        <taxon>Cecembia</taxon>
    </lineage>
</organism>
<evidence type="ECO:0000313" key="9">
    <source>
        <dbReference type="EMBL" id="RZS95378.1"/>
    </source>
</evidence>
<feature type="binding site" evidence="6">
    <location>
        <position position="198"/>
    </location>
    <ligand>
        <name>a divalent metal cation</name>
        <dbReference type="ChEBI" id="CHEBI:60240"/>
        <label>2</label>
        <note>catalytic</note>
    </ligand>
</feature>
<dbReference type="InterPro" id="IPR001714">
    <property type="entry name" value="Pept_M24_MAP"/>
</dbReference>
<dbReference type="EMBL" id="SGXG01000001">
    <property type="protein sequence ID" value="RZS95378.1"/>
    <property type="molecule type" value="Genomic_DNA"/>
</dbReference>
<dbReference type="PANTHER" id="PTHR43330">
    <property type="entry name" value="METHIONINE AMINOPEPTIDASE"/>
    <property type="match status" value="1"/>
</dbReference>
<keyword evidence="4 6" id="KW-0479">Metal-binding</keyword>
<name>A0A4Q7P775_9BACT</name>